<name>A0A8J5KXK5_ZINOF</name>
<comment type="caution">
    <text evidence="3">The sequence shown here is derived from an EMBL/GenBank/DDBJ whole genome shotgun (WGS) entry which is preliminary data.</text>
</comment>
<evidence type="ECO:0000256" key="1">
    <source>
        <dbReference type="SAM" id="Coils"/>
    </source>
</evidence>
<feature type="region of interest" description="Disordered" evidence="2">
    <location>
        <begin position="79"/>
        <end position="99"/>
    </location>
</feature>
<dbReference type="Pfam" id="PF14817">
    <property type="entry name" value="HAUS5"/>
    <property type="match status" value="2"/>
</dbReference>
<accession>A0A8J5KXK5</accession>
<gene>
    <name evidence="3" type="ORF">ZIOFF_049382</name>
</gene>
<dbReference type="InterPro" id="IPR044706">
    <property type="entry name" value="AUG5_plant"/>
</dbReference>
<sequence length="814" mass="91445">MQGHGTAAARPEAILEWLLKEMGYPSTPPSPEQLRKICRGNMVPVWSFLLQRVRSEHTVATVRRNMLVHGVAPAVGTAEVGRGRRREREEGSSAEAREVAIRERDLAQEEAERLRNVVRRQRKELKARMAEVAREESERKKMLDERSNARHKQVILEAYDQQCDEAAKIFAEYQRRLHHYIDQARDVRRLITSGNNDVTDELRTPGEKEVYSTVKGIRSLEDIVLVETSRERDTRKASEVLASHLIEKIRRTFPAYEGMGVNLNSQIDAAKLGIEFDGEIPEDAKAIVRDKLKNPSLLLKSITSCAMRDSTLIHKETEKIDIRADAELLRYKYENDMVLDAASPDSSSPLPYQVYGNSKVGTEIPTKATYDQLLERQKAHVQQFVATEDALNKAAEAKALCQKLLERLHGSNDMVALQTLPAGGTTQNLGAIHNFELEVLGREREVAGLRASLGTLTSEVQRLNNLCAEWKEAEDLLKKKWKKIEGFDARRSELENVYTALVKANMEAATFWEQQPLAARDHAAKTILPTCTAVVNISNNSKDLIERELSSFYQSLDNSIYMLPATPQELVESIGVPGATGPEAFAAAEKNAAILTTRAGARDPSAIPSICRISAALQFRSGVEGADAGLASVLESLEFCLKLRGSEANILEDLSKAINLVHTRRNLVENDCILLNHAHRMQQDYERVASYCLKLAGEQEKIVADRWLPELRKAVLDAQRCLENCQRVRCLATSFSNLFIWSLVYFISLLGSLLPVKTQKLCTYNLFLGGFVDEWWEQPAATAVDWVTVDGLNVGAWLNWVKQLQMAFYDQKLL</sequence>
<feature type="coiled-coil region" evidence="1">
    <location>
        <begin position="453"/>
        <end position="480"/>
    </location>
</feature>
<dbReference type="PANTHER" id="PTHR34968:SF1">
    <property type="entry name" value="AUGMIN SUBUNIT 5"/>
    <property type="match status" value="1"/>
</dbReference>
<dbReference type="GO" id="GO:0005876">
    <property type="term" value="C:spindle microtubule"/>
    <property type="evidence" value="ECO:0007669"/>
    <property type="project" value="InterPro"/>
</dbReference>
<dbReference type="AlphaFoldDB" id="A0A8J5KXK5"/>
<proteinExistence type="predicted"/>
<keyword evidence="4" id="KW-1185">Reference proteome</keyword>
<protein>
    <recommendedName>
        <fullName evidence="5">AUGMIN subunit 5</fullName>
    </recommendedName>
</protein>
<evidence type="ECO:0008006" key="5">
    <source>
        <dbReference type="Google" id="ProtNLM"/>
    </source>
</evidence>
<evidence type="ECO:0000313" key="3">
    <source>
        <dbReference type="EMBL" id="KAG6494358.1"/>
    </source>
</evidence>
<feature type="compositionally biased region" description="Basic and acidic residues" evidence="2">
    <location>
        <begin position="86"/>
        <end position="99"/>
    </location>
</feature>
<dbReference type="GO" id="GO:0051225">
    <property type="term" value="P:spindle assembly"/>
    <property type="evidence" value="ECO:0007669"/>
    <property type="project" value="InterPro"/>
</dbReference>
<keyword evidence="1" id="KW-0175">Coiled coil</keyword>
<dbReference type="InterPro" id="IPR029131">
    <property type="entry name" value="HAUS5"/>
</dbReference>
<reference evidence="3 4" key="1">
    <citation type="submission" date="2020-08" db="EMBL/GenBank/DDBJ databases">
        <title>Plant Genome Project.</title>
        <authorList>
            <person name="Zhang R.-G."/>
        </authorList>
    </citation>
    <scope>NUCLEOTIDE SEQUENCE [LARGE SCALE GENOMIC DNA]</scope>
    <source>
        <tissue evidence="3">Rhizome</tissue>
    </source>
</reference>
<evidence type="ECO:0000256" key="2">
    <source>
        <dbReference type="SAM" id="MobiDB-lite"/>
    </source>
</evidence>
<dbReference type="Proteomes" id="UP000734854">
    <property type="component" value="Unassembled WGS sequence"/>
</dbReference>
<dbReference type="EMBL" id="JACMSC010000013">
    <property type="protein sequence ID" value="KAG6494358.1"/>
    <property type="molecule type" value="Genomic_DNA"/>
</dbReference>
<evidence type="ECO:0000313" key="4">
    <source>
        <dbReference type="Proteomes" id="UP000734854"/>
    </source>
</evidence>
<dbReference type="PANTHER" id="PTHR34968">
    <property type="entry name" value="AUGMIN SUBUNIT 5"/>
    <property type="match status" value="1"/>
</dbReference>
<organism evidence="3 4">
    <name type="scientific">Zingiber officinale</name>
    <name type="common">Ginger</name>
    <name type="synonym">Amomum zingiber</name>
    <dbReference type="NCBI Taxonomy" id="94328"/>
    <lineage>
        <taxon>Eukaryota</taxon>
        <taxon>Viridiplantae</taxon>
        <taxon>Streptophyta</taxon>
        <taxon>Embryophyta</taxon>
        <taxon>Tracheophyta</taxon>
        <taxon>Spermatophyta</taxon>
        <taxon>Magnoliopsida</taxon>
        <taxon>Liliopsida</taxon>
        <taxon>Zingiberales</taxon>
        <taxon>Zingiberaceae</taxon>
        <taxon>Zingiber</taxon>
    </lineage>
</organism>
<dbReference type="GO" id="GO:0070652">
    <property type="term" value="C:HAUS complex"/>
    <property type="evidence" value="ECO:0007669"/>
    <property type="project" value="InterPro"/>
</dbReference>